<dbReference type="GO" id="GO:0006629">
    <property type="term" value="P:lipid metabolic process"/>
    <property type="evidence" value="ECO:0007669"/>
    <property type="project" value="InterPro"/>
</dbReference>
<dbReference type="AlphaFoldDB" id="T0KKM4"/>
<gene>
    <name evidence="2" type="ORF">CGLO_06850</name>
</gene>
<dbReference type="Proteomes" id="UP000015530">
    <property type="component" value="Unassembled WGS sequence"/>
</dbReference>
<dbReference type="OMA" id="MERETIM"/>
<dbReference type="HOGENOM" id="CLU_953186_0_0_1"/>
<feature type="domain" description="Phosphatidylinositol-specific phospholipase C X" evidence="1">
    <location>
        <begin position="4"/>
        <end position="66"/>
    </location>
</feature>
<name>T0KKM4_COLGC</name>
<organism evidence="2 3">
    <name type="scientific">Colletotrichum gloeosporioides (strain Cg-14)</name>
    <name type="common">Anthracnose fungus</name>
    <name type="synonym">Glomerella cingulata</name>
    <dbReference type="NCBI Taxonomy" id="1237896"/>
    <lineage>
        <taxon>Eukaryota</taxon>
        <taxon>Fungi</taxon>
        <taxon>Dikarya</taxon>
        <taxon>Ascomycota</taxon>
        <taxon>Pezizomycotina</taxon>
        <taxon>Sordariomycetes</taxon>
        <taxon>Hypocreomycetidae</taxon>
        <taxon>Glomerellales</taxon>
        <taxon>Glomerellaceae</taxon>
        <taxon>Colletotrichum</taxon>
        <taxon>Colletotrichum gloeosporioides species complex</taxon>
    </lineage>
</organism>
<dbReference type="PROSITE" id="PS50007">
    <property type="entry name" value="PIPLC_X_DOMAIN"/>
    <property type="match status" value="1"/>
</dbReference>
<proteinExistence type="predicted"/>
<evidence type="ECO:0000313" key="3">
    <source>
        <dbReference type="Proteomes" id="UP000015530"/>
    </source>
</evidence>
<sequence length="292" mass="33682">MHKHHEDSISQQLKKGIRLLDICCGVDNFVSHGPLTIANTYVEDALDVVKRFLERNNTETVVVLLNWSSSILKVLDSDMPWQQGGHSEDDEVIPPRFNRYMKTILKDDKFYYTGNTWPKIKDVRGKAVIACGWDTDHHGHGDKWGVAYEPPKWQPARFSTHQYTPLELIDERWEKIKNELHTPPEKHRAIVLAASLQHDPKTTKGWIVPRDTAAELQKQLRCHIDDGKKKIGGLWVFGDFMERETIMAISKLNWEGYNQDDRRRQVHVVSPHSKAQQALWRNQAAQALQGAI</sequence>
<dbReference type="Gene3D" id="3.20.20.190">
    <property type="entry name" value="Phosphatidylinositol (PI) phosphodiesterase"/>
    <property type="match status" value="1"/>
</dbReference>
<dbReference type="GO" id="GO:0008081">
    <property type="term" value="F:phosphoric diester hydrolase activity"/>
    <property type="evidence" value="ECO:0007669"/>
    <property type="project" value="InterPro"/>
</dbReference>
<dbReference type="SUPFAM" id="SSF51695">
    <property type="entry name" value="PLC-like phosphodiesterases"/>
    <property type="match status" value="1"/>
</dbReference>
<evidence type="ECO:0000259" key="1">
    <source>
        <dbReference type="Pfam" id="PF00388"/>
    </source>
</evidence>
<dbReference type="OrthoDB" id="1046782at2759"/>
<dbReference type="Pfam" id="PF00388">
    <property type="entry name" value="PI-PLC-X"/>
    <property type="match status" value="1"/>
</dbReference>
<accession>T0KKM4</accession>
<evidence type="ECO:0000313" key="2">
    <source>
        <dbReference type="EMBL" id="EQB53413.1"/>
    </source>
</evidence>
<dbReference type="InterPro" id="IPR000909">
    <property type="entry name" value="PLipase_C_PInositol-sp_X_dom"/>
</dbReference>
<dbReference type="EMBL" id="AMYD01001371">
    <property type="protein sequence ID" value="EQB53413.1"/>
    <property type="molecule type" value="Genomic_DNA"/>
</dbReference>
<reference evidence="3" key="1">
    <citation type="journal article" date="2013" name="Mol. Plant Microbe Interact.">
        <title>Global aspects of pacC regulation of pathogenicity genes in Colletotrichum gloeosporioides as revealed by transcriptome analysis.</title>
        <authorList>
            <person name="Alkan N."/>
            <person name="Meng X."/>
            <person name="Friedlander G."/>
            <person name="Reuveni E."/>
            <person name="Sukno S."/>
            <person name="Sherman A."/>
            <person name="Thon M."/>
            <person name="Fluhr R."/>
            <person name="Prusky D."/>
        </authorList>
    </citation>
    <scope>NUCLEOTIDE SEQUENCE [LARGE SCALE GENOMIC DNA]</scope>
    <source>
        <strain evidence="3">Cg-14</strain>
    </source>
</reference>
<comment type="caution">
    <text evidence="2">The sequence shown here is derived from an EMBL/GenBank/DDBJ whole genome shotgun (WGS) entry which is preliminary data.</text>
</comment>
<dbReference type="InterPro" id="IPR017946">
    <property type="entry name" value="PLC-like_Pdiesterase_TIM-brl"/>
</dbReference>
<protein>
    <recommendedName>
        <fullName evidence="1">Phosphatidylinositol-specific phospholipase C X domain-containing protein</fullName>
    </recommendedName>
</protein>